<protein>
    <recommendedName>
        <fullName evidence="2">GspL cytoplasmic actin-ATPase-like domain-containing protein</fullName>
    </recommendedName>
</protein>
<comment type="caution">
    <text evidence="3">The sequence shown here is derived from an EMBL/GenBank/DDBJ whole genome shotgun (WGS) entry which is preliminary data.</text>
</comment>
<feature type="domain" description="GspL cytoplasmic actin-ATPase-like" evidence="2">
    <location>
        <begin position="27"/>
        <end position="179"/>
    </location>
</feature>
<dbReference type="InterPro" id="IPR024230">
    <property type="entry name" value="GspL_cyto_dom"/>
</dbReference>
<keyword evidence="1" id="KW-0472">Membrane</keyword>
<dbReference type="InterPro" id="IPR043129">
    <property type="entry name" value="ATPase_NBD"/>
</dbReference>
<dbReference type="OrthoDB" id="7011844at2"/>
<dbReference type="GO" id="GO:0009276">
    <property type="term" value="C:Gram-negative-bacterium-type cell wall"/>
    <property type="evidence" value="ECO:0007669"/>
    <property type="project" value="InterPro"/>
</dbReference>
<dbReference type="GO" id="GO:0015627">
    <property type="term" value="C:type II protein secretion system complex"/>
    <property type="evidence" value="ECO:0007669"/>
    <property type="project" value="InterPro"/>
</dbReference>
<name>A0A0R0BKW8_9GAMM</name>
<dbReference type="PATRIC" id="fig|266128.3.peg.519"/>
<dbReference type="RefSeq" id="WP_057665763.1">
    <property type="nucleotide sequence ID" value="NZ_LDJH01000013.1"/>
</dbReference>
<dbReference type="AlphaFoldDB" id="A0A0R0BKW8"/>
<accession>A0A0R0BKW8</accession>
<evidence type="ECO:0000259" key="2">
    <source>
        <dbReference type="Pfam" id="PF05134"/>
    </source>
</evidence>
<evidence type="ECO:0000256" key="1">
    <source>
        <dbReference type="SAM" id="Phobius"/>
    </source>
</evidence>
<gene>
    <name evidence="3" type="ORF">ABB25_08260</name>
</gene>
<dbReference type="InterPro" id="IPR007812">
    <property type="entry name" value="T2SS_protein-GspL"/>
</dbReference>
<keyword evidence="1" id="KW-0812">Transmembrane</keyword>
<dbReference type="NCBIfam" id="TIGR01709">
    <property type="entry name" value="typeII_sec_gspL"/>
    <property type="match status" value="1"/>
</dbReference>
<evidence type="ECO:0000313" key="4">
    <source>
        <dbReference type="Proteomes" id="UP000051254"/>
    </source>
</evidence>
<reference evidence="3 4" key="1">
    <citation type="submission" date="2015-05" db="EMBL/GenBank/DDBJ databases">
        <title>Genome sequencing and analysis of members of genus Stenotrophomonas.</title>
        <authorList>
            <person name="Patil P.P."/>
            <person name="Midha S."/>
            <person name="Patil P.B."/>
        </authorList>
    </citation>
    <scope>NUCLEOTIDE SEQUENCE [LARGE SCALE GENOMIC DNA]</scope>
    <source>
        <strain evidence="3 4">DSM 17805</strain>
    </source>
</reference>
<keyword evidence="4" id="KW-1185">Reference proteome</keyword>
<keyword evidence="1" id="KW-1133">Transmembrane helix</keyword>
<dbReference type="EMBL" id="LDJH01000013">
    <property type="protein sequence ID" value="KRG57813.1"/>
    <property type="molecule type" value="Genomic_DNA"/>
</dbReference>
<dbReference type="STRING" id="266128.ABB25_08260"/>
<dbReference type="GO" id="GO:0015628">
    <property type="term" value="P:protein secretion by the type II secretion system"/>
    <property type="evidence" value="ECO:0007669"/>
    <property type="project" value="InterPro"/>
</dbReference>
<dbReference type="Pfam" id="PF05134">
    <property type="entry name" value="T2SSL"/>
    <property type="match status" value="1"/>
</dbReference>
<sequence>MKPICLLVLPRNDQHPAHWWRLADDQLQHGQLLAGQRLPAGPDNEHVVLALSGEQVLVRWLDIPAHSPAQARTAGASALADDLLAPPESLHAAAQRDGTHWQLMLCAPQVLEDAMARARAHGVSPAQVIPDSLLLPVTADSADGVLAEHQGLWLWRSQQQAMTAEPALIQRCLTQAPAKVLPLAAQLDLQRLPDSNLLQGRFAPGQQPVPLAGRRLGIAVAALVLALPLAIAAHGAGLRWQASQIQQQSLALARQHPGIGADNPEPVASVHALAAQREQRQRQWSLLRAGLQAVQASPDVALEQLQLGDGRLILELQPATATALAQLHTQLHQQGLAIQPSADPATSTTLIITAQELP</sequence>
<organism evidence="3 4">
    <name type="scientific">Stenotrophomonas koreensis</name>
    <dbReference type="NCBI Taxonomy" id="266128"/>
    <lineage>
        <taxon>Bacteria</taxon>
        <taxon>Pseudomonadati</taxon>
        <taxon>Pseudomonadota</taxon>
        <taxon>Gammaproteobacteria</taxon>
        <taxon>Lysobacterales</taxon>
        <taxon>Lysobacteraceae</taxon>
        <taxon>Stenotrophomonas</taxon>
    </lineage>
</organism>
<dbReference type="SUPFAM" id="SSF53067">
    <property type="entry name" value="Actin-like ATPase domain"/>
    <property type="match status" value="1"/>
</dbReference>
<dbReference type="Proteomes" id="UP000051254">
    <property type="component" value="Unassembled WGS sequence"/>
</dbReference>
<evidence type="ECO:0000313" key="3">
    <source>
        <dbReference type="EMBL" id="KRG57813.1"/>
    </source>
</evidence>
<proteinExistence type="predicted"/>
<dbReference type="Gene3D" id="3.30.420.380">
    <property type="match status" value="1"/>
</dbReference>
<feature type="transmembrane region" description="Helical" evidence="1">
    <location>
        <begin position="216"/>
        <end position="238"/>
    </location>
</feature>